<dbReference type="EnsemblPlants" id="HORVU.MOREX.r3.1HG0041960.1">
    <property type="protein sequence ID" value="HORVU.MOREX.r3.1HG0041960.1.CDS1"/>
    <property type="gene ID" value="HORVU.MOREX.r3.1HG0041960"/>
</dbReference>
<evidence type="ECO:0000313" key="2">
    <source>
        <dbReference type="EnsemblPlants" id="HORVU.MOREX.r3.1HG0041960.1.CDS1"/>
    </source>
</evidence>
<reference evidence="2" key="2">
    <citation type="submission" date="2020-10" db="EMBL/GenBank/DDBJ databases">
        <authorList>
            <person name="Scholz U."/>
            <person name="Mascher M."/>
            <person name="Fiebig A."/>
        </authorList>
    </citation>
    <scope>NUCLEOTIDE SEQUENCE [LARGE SCALE GENOMIC DNA]</scope>
    <source>
        <strain evidence="2">cv. Morex</strain>
    </source>
</reference>
<proteinExistence type="predicted"/>
<feature type="compositionally biased region" description="Basic and acidic residues" evidence="1">
    <location>
        <begin position="80"/>
        <end position="108"/>
    </location>
</feature>
<accession>A0A8I6WIR8</accession>
<dbReference type="Gramene" id="HORVU.MOREX.r3.1HG0041960.1">
    <property type="protein sequence ID" value="HORVU.MOREX.r3.1HG0041960.1.CDS1"/>
    <property type="gene ID" value="HORVU.MOREX.r3.1HG0041960"/>
</dbReference>
<dbReference type="Proteomes" id="UP000011116">
    <property type="component" value="Chromosome 1H"/>
</dbReference>
<reference evidence="2" key="3">
    <citation type="submission" date="2022-01" db="UniProtKB">
        <authorList>
            <consortium name="EnsemblPlants"/>
        </authorList>
    </citation>
    <scope>IDENTIFICATION</scope>
    <source>
        <strain evidence="2">subsp. vulgare</strain>
    </source>
</reference>
<feature type="region of interest" description="Disordered" evidence="1">
    <location>
        <begin position="80"/>
        <end position="118"/>
    </location>
</feature>
<evidence type="ECO:0000313" key="3">
    <source>
        <dbReference type="Proteomes" id="UP000011116"/>
    </source>
</evidence>
<dbReference type="AlphaFoldDB" id="A0A8I6WIR8"/>
<evidence type="ECO:0000256" key="1">
    <source>
        <dbReference type="SAM" id="MobiDB-lite"/>
    </source>
</evidence>
<name>A0A8I6WIR8_HORVV</name>
<reference evidence="3" key="1">
    <citation type="journal article" date="2012" name="Nature">
        <title>A physical, genetic and functional sequence assembly of the barley genome.</title>
        <authorList>
            <consortium name="The International Barley Genome Sequencing Consortium"/>
            <person name="Mayer K.F."/>
            <person name="Waugh R."/>
            <person name="Brown J.W."/>
            <person name="Schulman A."/>
            <person name="Langridge P."/>
            <person name="Platzer M."/>
            <person name="Fincher G.B."/>
            <person name="Muehlbauer G.J."/>
            <person name="Sato K."/>
            <person name="Close T.J."/>
            <person name="Wise R.P."/>
            <person name="Stein N."/>
        </authorList>
    </citation>
    <scope>NUCLEOTIDE SEQUENCE [LARGE SCALE GENOMIC DNA]</scope>
    <source>
        <strain evidence="3">cv. Morex</strain>
    </source>
</reference>
<keyword evidence="3" id="KW-1185">Reference proteome</keyword>
<sequence length="118" mass="14571">MYYRWIDMEMPYWAVTEIRERGRRAWATLDLEERRAKAEAEEKAEQKKEWEDYFVEQRAFIDEMIRKNQEEKLRLEEVYRQREQTREAEREIKRERARAAKAVEEAGDGKGNNPRWTQ</sequence>
<protein>
    <submittedName>
        <fullName evidence="2">Uncharacterized protein</fullName>
    </submittedName>
</protein>
<organism evidence="2 3">
    <name type="scientific">Hordeum vulgare subsp. vulgare</name>
    <name type="common">Domesticated barley</name>
    <dbReference type="NCBI Taxonomy" id="112509"/>
    <lineage>
        <taxon>Eukaryota</taxon>
        <taxon>Viridiplantae</taxon>
        <taxon>Streptophyta</taxon>
        <taxon>Embryophyta</taxon>
        <taxon>Tracheophyta</taxon>
        <taxon>Spermatophyta</taxon>
        <taxon>Magnoliopsida</taxon>
        <taxon>Liliopsida</taxon>
        <taxon>Poales</taxon>
        <taxon>Poaceae</taxon>
        <taxon>BOP clade</taxon>
        <taxon>Pooideae</taxon>
        <taxon>Triticodae</taxon>
        <taxon>Triticeae</taxon>
        <taxon>Hordeinae</taxon>
        <taxon>Hordeum</taxon>
    </lineage>
</organism>